<name>A0ABD5W2V2_9EURY</name>
<dbReference type="InterPro" id="IPR050178">
    <property type="entry name" value="AspA/AstE_fam"/>
</dbReference>
<dbReference type="AlphaFoldDB" id="A0ABD5W2V2"/>
<evidence type="ECO:0000256" key="2">
    <source>
        <dbReference type="ARBA" id="ARBA00022723"/>
    </source>
</evidence>
<keyword evidence="2" id="KW-0479">Metal-binding</keyword>
<keyword evidence="7" id="KW-1185">Reference proteome</keyword>
<dbReference type="GeneID" id="76630542"/>
<dbReference type="GO" id="GO:0016787">
    <property type="term" value="F:hydrolase activity"/>
    <property type="evidence" value="ECO:0007669"/>
    <property type="project" value="UniProtKB-KW"/>
</dbReference>
<evidence type="ECO:0000256" key="3">
    <source>
        <dbReference type="ARBA" id="ARBA00022801"/>
    </source>
</evidence>
<gene>
    <name evidence="6" type="ORF">ACFQQG_10560</name>
</gene>
<evidence type="ECO:0000256" key="1">
    <source>
        <dbReference type="ARBA" id="ARBA00001947"/>
    </source>
</evidence>
<accession>A0ABD5W2V2</accession>
<comment type="cofactor">
    <cofactor evidence="1">
        <name>Zn(2+)</name>
        <dbReference type="ChEBI" id="CHEBI:29105"/>
    </cofactor>
</comment>
<feature type="domain" description="Succinylglutamate desuccinylase/Aspartoacylase catalytic" evidence="5">
    <location>
        <begin position="11"/>
        <end position="162"/>
    </location>
</feature>
<sequence>MRVTERGSGSPRIAVVGGIHGDEPAGERIVDRLVETATVEEGTLQLIVANEPALKAGVRYTETDLNRTFPGDIEDDKYESALAPRLVSVLEGADAILALHTSQSAPPPFAIYSELTETVRRSVTGMPVEYVVDAGNLRDTTLDSTLPNTISLETGKQGSTDAVEFGLEATRDFLRVHGILAGEPTYTETTVATVDEEVPKGAGKPEVFYENFEEIPVGEVFARDDEYTHRVTAPGTVPVLASEHGYEDIFGLYGRITGTIEPPA</sequence>
<dbReference type="Gene3D" id="3.40.630.10">
    <property type="entry name" value="Zn peptidases"/>
    <property type="match status" value="1"/>
</dbReference>
<proteinExistence type="predicted"/>
<comment type="caution">
    <text evidence="6">The sequence shown here is derived from an EMBL/GenBank/DDBJ whole genome shotgun (WGS) entry which is preliminary data.</text>
</comment>
<keyword evidence="3" id="KW-0378">Hydrolase</keyword>
<dbReference type="RefSeq" id="WP_267161246.1">
    <property type="nucleotide sequence ID" value="NZ_CP112972.1"/>
</dbReference>
<dbReference type="GO" id="GO:0046872">
    <property type="term" value="F:metal ion binding"/>
    <property type="evidence" value="ECO:0007669"/>
    <property type="project" value="UniProtKB-KW"/>
</dbReference>
<organism evidence="6 7">
    <name type="scientific">Halovenus salina</name>
    <dbReference type="NCBI Taxonomy" id="1510225"/>
    <lineage>
        <taxon>Archaea</taxon>
        <taxon>Methanobacteriati</taxon>
        <taxon>Methanobacteriota</taxon>
        <taxon>Stenosarchaea group</taxon>
        <taxon>Halobacteria</taxon>
        <taxon>Halobacteriales</taxon>
        <taxon>Haloarculaceae</taxon>
        <taxon>Halovenus</taxon>
    </lineage>
</organism>
<evidence type="ECO:0000313" key="6">
    <source>
        <dbReference type="EMBL" id="MFC7058541.1"/>
    </source>
</evidence>
<dbReference type="Proteomes" id="UP001596445">
    <property type="component" value="Unassembled WGS sequence"/>
</dbReference>
<dbReference type="PANTHER" id="PTHR15162:SF7">
    <property type="entry name" value="SUCCINYLGLUTAMATE DESUCCINYLASE"/>
    <property type="match status" value="1"/>
</dbReference>
<dbReference type="Pfam" id="PF24827">
    <property type="entry name" value="AstE_AspA_cat"/>
    <property type="match status" value="1"/>
</dbReference>
<evidence type="ECO:0000256" key="4">
    <source>
        <dbReference type="ARBA" id="ARBA00022833"/>
    </source>
</evidence>
<evidence type="ECO:0000313" key="7">
    <source>
        <dbReference type="Proteomes" id="UP001596445"/>
    </source>
</evidence>
<dbReference type="PANTHER" id="PTHR15162">
    <property type="entry name" value="ASPARTOACYLASE"/>
    <property type="match status" value="1"/>
</dbReference>
<evidence type="ECO:0000259" key="5">
    <source>
        <dbReference type="Pfam" id="PF24827"/>
    </source>
</evidence>
<keyword evidence="4" id="KW-0862">Zinc</keyword>
<reference evidence="6 7" key="1">
    <citation type="journal article" date="2019" name="Int. J. Syst. Evol. Microbiol.">
        <title>The Global Catalogue of Microorganisms (GCM) 10K type strain sequencing project: providing services to taxonomists for standard genome sequencing and annotation.</title>
        <authorList>
            <consortium name="The Broad Institute Genomics Platform"/>
            <consortium name="The Broad Institute Genome Sequencing Center for Infectious Disease"/>
            <person name="Wu L."/>
            <person name="Ma J."/>
        </authorList>
    </citation>
    <scope>NUCLEOTIDE SEQUENCE [LARGE SCALE GENOMIC DNA]</scope>
    <source>
        <strain evidence="6 7">JCM 30072</strain>
    </source>
</reference>
<dbReference type="SUPFAM" id="SSF53187">
    <property type="entry name" value="Zn-dependent exopeptidases"/>
    <property type="match status" value="1"/>
</dbReference>
<dbReference type="InterPro" id="IPR055438">
    <property type="entry name" value="AstE_AspA_cat"/>
</dbReference>
<protein>
    <submittedName>
        <fullName evidence="6">Succinylglutamate desuccinylase/aspartoacylase family protein</fullName>
    </submittedName>
</protein>
<dbReference type="EMBL" id="JBHSZI010000001">
    <property type="protein sequence ID" value="MFC7058541.1"/>
    <property type="molecule type" value="Genomic_DNA"/>
</dbReference>